<dbReference type="InterPro" id="IPR009799">
    <property type="entry name" value="EthD_dom"/>
</dbReference>
<dbReference type="EMBL" id="QBKU01000004">
    <property type="protein sequence ID" value="PTX74515.1"/>
    <property type="molecule type" value="Genomic_DNA"/>
</dbReference>
<dbReference type="Pfam" id="PF07110">
    <property type="entry name" value="EthD"/>
    <property type="match status" value="1"/>
</dbReference>
<evidence type="ECO:0000259" key="1">
    <source>
        <dbReference type="Pfam" id="PF07110"/>
    </source>
</evidence>
<sequence>MTLSLQVLYTTENGTTFDHAYYASTHMPIVTEHMGPHIQQTLITRGLAGGPETPAGYHAIATMTFGDQAALDAAMAAAGPALQDIPNFFSGDPKMLIGEVAD</sequence>
<feature type="domain" description="EthD" evidence="1">
    <location>
        <begin position="19"/>
        <end position="88"/>
    </location>
</feature>
<dbReference type="PANTHER" id="PTHR40260">
    <property type="entry name" value="BLR8190 PROTEIN"/>
    <property type="match status" value="1"/>
</dbReference>
<name>A0A2T6CG92_9RHOB</name>
<dbReference type="Gene3D" id="3.30.70.100">
    <property type="match status" value="1"/>
</dbReference>
<evidence type="ECO:0000313" key="3">
    <source>
        <dbReference type="Proteomes" id="UP000244092"/>
    </source>
</evidence>
<accession>A0A2T6CG92</accession>
<dbReference type="OrthoDB" id="5343971at2"/>
<dbReference type="AlphaFoldDB" id="A0A2T6CG92"/>
<dbReference type="InterPro" id="IPR011008">
    <property type="entry name" value="Dimeric_a/b-barrel"/>
</dbReference>
<gene>
    <name evidence="2" type="ORF">C8N31_104398</name>
</gene>
<dbReference type="SUPFAM" id="SSF54909">
    <property type="entry name" value="Dimeric alpha+beta barrel"/>
    <property type="match status" value="1"/>
</dbReference>
<reference evidence="2 3" key="1">
    <citation type="submission" date="2018-04" db="EMBL/GenBank/DDBJ databases">
        <title>Genomic Encyclopedia of Archaeal and Bacterial Type Strains, Phase II (KMG-II): from individual species to whole genera.</title>
        <authorList>
            <person name="Goeker M."/>
        </authorList>
    </citation>
    <scope>NUCLEOTIDE SEQUENCE [LARGE SCALE GENOMIC DNA]</scope>
    <source>
        <strain evidence="2 3">DSM 12244</strain>
    </source>
</reference>
<protein>
    <submittedName>
        <fullName evidence="2">Uncharacterized protein (TIGR02118 family)</fullName>
    </submittedName>
</protein>
<dbReference type="GO" id="GO:0016491">
    <property type="term" value="F:oxidoreductase activity"/>
    <property type="evidence" value="ECO:0007669"/>
    <property type="project" value="InterPro"/>
</dbReference>
<evidence type="ECO:0000313" key="2">
    <source>
        <dbReference type="EMBL" id="PTX74515.1"/>
    </source>
</evidence>
<comment type="caution">
    <text evidence="2">The sequence shown here is derived from an EMBL/GenBank/DDBJ whole genome shotgun (WGS) entry which is preliminary data.</text>
</comment>
<organism evidence="2 3">
    <name type="scientific">Sulfitobacter mediterraneus</name>
    <dbReference type="NCBI Taxonomy" id="83219"/>
    <lineage>
        <taxon>Bacteria</taxon>
        <taxon>Pseudomonadati</taxon>
        <taxon>Pseudomonadota</taxon>
        <taxon>Alphaproteobacteria</taxon>
        <taxon>Rhodobacterales</taxon>
        <taxon>Roseobacteraceae</taxon>
        <taxon>Sulfitobacter</taxon>
    </lineage>
</organism>
<proteinExistence type="predicted"/>
<dbReference type="Proteomes" id="UP000244092">
    <property type="component" value="Unassembled WGS sequence"/>
</dbReference>
<dbReference type="NCBIfam" id="TIGR02118">
    <property type="entry name" value="EthD family reductase"/>
    <property type="match status" value="1"/>
</dbReference>
<dbReference type="PANTHER" id="PTHR40260:SF2">
    <property type="entry name" value="BLR8190 PROTEIN"/>
    <property type="match status" value="1"/>
</dbReference>